<gene>
    <name evidence="2" type="ORF">HFP15_34520</name>
</gene>
<evidence type="ECO:0000313" key="2">
    <source>
        <dbReference type="EMBL" id="NKQ57988.1"/>
    </source>
</evidence>
<feature type="transmembrane region" description="Helical" evidence="1">
    <location>
        <begin position="370"/>
        <end position="390"/>
    </location>
</feature>
<evidence type="ECO:0000256" key="1">
    <source>
        <dbReference type="SAM" id="Phobius"/>
    </source>
</evidence>
<keyword evidence="1" id="KW-1133">Transmembrane helix</keyword>
<reference evidence="2 3" key="1">
    <citation type="submission" date="2020-04" db="EMBL/GenBank/DDBJ databases">
        <title>Novel species.</title>
        <authorList>
            <person name="Teo W.F.A."/>
            <person name="Lipun K."/>
            <person name="Srisuk N."/>
            <person name="Duangmal K."/>
        </authorList>
    </citation>
    <scope>NUCLEOTIDE SEQUENCE [LARGE SCALE GENOMIC DNA]</scope>
    <source>
        <strain evidence="2 3">K13G38</strain>
    </source>
</reference>
<accession>A0ABX1JDY4</accession>
<evidence type="ECO:0000313" key="3">
    <source>
        <dbReference type="Proteomes" id="UP000715441"/>
    </source>
</evidence>
<protein>
    <submittedName>
        <fullName evidence="2">Uncharacterized protein</fullName>
    </submittedName>
</protein>
<feature type="transmembrane region" description="Helical" evidence="1">
    <location>
        <begin position="266"/>
        <end position="286"/>
    </location>
</feature>
<sequence length="430" mass="48095">MVDRETMQVDVTLDIDIYQHESLGIRNQEVEQLHGNYVKDVLRGSLPYLLIPLGLRQKDFHTFHVTDFRGNHLPLLTNEQVEPIRLLMQEELRSNYDFIIKEKRQIEKDLEKPLAIIEAPKDYTLHHELRYTYHGPLGLEKKHWWLAPRYGWRPSLFVFDMLHAGRAASYHLEVELPSSTKVYTRYLIPGKSDDGEKMELTGGSAGPMPPHQQTSDVFGSAIEREWKPELSATVYLTNKTSATRSSKTSATRSRELHLWVGIDRGALGYPIAISTFSVCVLVLSAFVASANHVGNADYVQVVGSLLAGVAGTLLGYSSKPGEHSIAKWMYSPARKSVNWAAGASAGGAILVATSLTVGAHVIWYVKALTLLFAFIVTVAGINLFLIYIFADDKQALKYIHKRYKLKEEGQPTSSVANKVKSEATVFRKVG</sequence>
<organism evidence="2 3">
    <name type="scientific">Amycolatopsis acididurans</name>
    <dbReference type="NCBI Taxonomy" id="2724524"/>
    <lineage>
        <taxon>Bacteria</taxon>
        <taxon>Bacillati</taxon>
        <taxon>Actinomycetota</taxon>
        <taxon>Actinomycetes</taxon>
        <taxon>Pseudonocardiales</taxon>
        <taxon>Pseudonocardiaceae</taxon>
        <taxon>Amycolatopsis</taxon>
    </lineage>
</organism>
<dbReference type="Proteomes" id="UP000715441">
    <property type="component" value="Unassembled WGS sequence"/>
</dbReference>
<feature type="transmembrane region" description="Helical" evidence="1">
    <location>
        <begin position="298"/>
        <end position="316"/>
    </location>
</feature>
<name>A0ABX1JDY4_9PSEU</name>
<proteinExistence type="predicted"/>
<dbReference type="RefSeq" id="WP_168521363.1">
    <property type="nucleotide sequence ID" value="NZ_JAAXLS010000046.1"/>
</dbReference>
<dbReference type="EMBL" id="JAAXLS010000046">
    <property type="protein sequence ID" value="NKQ57988.1"/>
    <property type="molecule type" value="Genomic_DNA"/>
</dbReference>
<feature type="transmembrane region" description="Helical" evidence="1">
    <location>
        <begin position="337"/>
        <end position="364"/>
    </location>
</feature>
<keyword evidence="1" id="KW-0812">Transmembrane</keyword>
<keyword evidence="3" id="KW-1185">Reference proteome</keyword>
<comment type="caution">
    <text evidence="2">The sequence shown here is derived from an EMBL/GenBank/DDBJ whole genome shotgun (WGS) entry which is preliminary data.</text>
</comment>
<keyword evidence="1" id="KW-0472">Membrane</keyword>